<evidence type="ECO:0000313" key="2">
    <source>
        <dbReference type="EMBL" id="KAI6784023.1"/>
    </source>
</evidence>
<dbReference type="RefSeq" id="XP_051364879.1">
    <property type="nucleotide sequence ID" value="XM_051503236.1"/>
</dbReference>
<dbReference type="Proteomes" id="UP001055219">
    <property type="component" value="Unassembled WGS sequence"/>
</dbReference>
<gene>
    <name evidence="2" type="ORF">J7T54_004569</name>
</gene>
<name>A0A9P9Y681_9HYPO</name>
<dbReference type="GeneID" id="75831055"/>
<feature type="compositionally biased region" description="Basic residues" evidence="1">
    <location>
        <begin position="1"/>
        <end position="12"/>
    </location>
</feature>
<proteinExistence type="predicted"/>
<feature type="region of interest" description="Disordered" evidence="1">
    <location>
        <begin position="1"/>
        <end position="26"/>
    </location>
</feature>
<evidence type="ECO:0000313" key="3">
    <source>
        <dbReference type="Proteomes" id="UP001055219"/>
    </source>
</evidence>
<keyword evidence="3" id="KW-1185">Reference proteome</keyword>
<dbReference type="EMBL" id="JAGIXG020000005">
    <property type="protein sequence ID" value="KAI6784023.1"/>
    <property type="molecule type" value="Genomic_DNA"/>
</dbReference>
<comment type="caution">
    <text evidence="2">The sequence shown here is derived from an EMBL/GenBank/DDBJ whole genome shotgun (WGS) entry which is preliminary data.</text>
</comment>
<sequence length="269" mass="29957">MPPKRKHAKRQRSSSPSRLPLENGVGFRARLRSIGPSEKSPASDSACDVTTLPLTVEQQFRIHLLWDSCTSSTKEDVSDKTADKDADQIAALMNAFTRDGSALHAAAFARLAQHRKTFDEQVADLTEDSTRALEDNETLYTGNIAVPFKFTLCESQNFPSDIVLAHLSSLAHEVHQAEKDVRKLVGEWDQCLEAEENIWHELGSDGSERSCQACLGESLSPEEKVAYEKEAKAIVESGCQKIDDLETECKNRCQALLQQTFQKSLMEMD</sequence>
<dbReference type="OrthoDB" id="10350277at2759"/>
<reference evidence="2" key="1">
    <citation type="journal article" date="2021" name="J Fungi (Basel)">
        <title>Genomic and Metabolomic Analyses of the Marine Fungus Emericellopsis cladophorae: Insights into Saltwater Adaptability Mechanisms and Its Biosynthetic Potential.</title>
        <authorList>
            <person name="Goncalves M.F.M."/>
            <person name="Hilario S."/>
            <person name="Van de Peer Y."/>
            <person name="Esteves A.C."/>
            <person name="Alves A."/>
        </authorList>
    </citation>
    <scope>NUCLEOTIDE SEQUENCE</scope>
    <source>
        <strain evidence="2">MUM 19.33</strain>
    </source>
</reference>
<evidence type="ECO:0000256" key="1">
    <source>
        <dbReference type="SAM" id="MobiDB-lite"/>
    </source>
</evidence>
<dbReference type="AlphaFoldDB" id="A0A9P9Y681"/>
<organism evidence="2 3">
    <name type="scientific">Emericellopsis cladophorae</name>
    <dbReference type="NCBI Taxonomy" id="2686198"/>
    <lineage>
        <taxon>Eukaryota</taxon>
        <taxon>Fungi</taxon>
        <taxon>Dikarya</taxon>
        <taxon>Ascomycota</taxon>
        <taxon>Pezizomycotina</taxon>
        <taxon>Sordariomycetes</taxon>
        <taxon>Hypocreomycetidae</taxon>
        <taxon>Hypocreales</taxon>
        <taxon>Bionectriaceae</taxon>
        <taxon>Emericellopsis</taxon>
    </lineage>
</organism>
<reference evidence="2" key="2">
    <citation type="submission" date="2022-07" db="EMBL/GenBank/DDBJ databases">
        <authorList>
            <person name="Goncalves M.F.M."/>
            <person name="Hilario S."/>
            <person name="Van De Peer Y."/>
            <person name="Esteves A.C."/>
            <person name="Alves A."/>
        </authorList>
    </citation>
    <scope>NUCLEOTIDE SEQUENCE</scope>
    <source>
        <strain evidence="2">MUM 19.33</strain>
    </source>
</reference>
<accession>A0A9P9Y681</accession>
<protein>
    <submittedName>
        <fullName evidence="2">Uncharacterized protein</fullName>
    </submittedName>
</protein>